<proteinExistence type="predicted"/>
<dbReference type="AlphaFoldDB" id="A0AAV3K372"/>
<dbReference type="Gene3D" id="2.180.10.10">
    <property type="entry name" value="RHS repeat-associated core"/>
    <property type="match status" value="1"/>
</dbReference>
<evidence type="ECO:0000313" key="1">
    <source>
        <dbReference type="EMBL" id="ERH70950.1"/>
    </source>
</evidence>
<comment type="caution">
    <text evidence="1">The sequence shown here is derived from an EMBL/GenBank/DDBJ whole genome shotgun (WGS) entry which is preliminary data.</text>
</comment>
<protein>
    <submittedName>
        <fullName evidence="1">Uncharacterized protein</fullName>
    </submittedName>
</protein>
<dbReference type="Proteomes" id="UP000016517">
    <property type="component" value="Unassembled WGS sequence"/>
</dbReference>
<dbReference type="EMBL" id="AVST01000035">
    <property type="protein sequence ID" value="ERH70950.1"/>
    <property type="molecule type" value="Genomic_DNA"/>
</dbReference>
<evidence type="ECO:0000313" key="2">
    <source>
        <dbReference type="Proteomes" id="UP000016517"/>
    </source>
</evidence>
<gene>
    <name evidence="1" type="ORF">N173_13995</name>
</gene>
<reference evidence="1 2" key="1">
    <citation type="submission" date="2013-08" db="EMBL/GenBank/DDBJ databases">
        <title>Study of Ammonical-Nitrogen removal by Nitrification Denitrification process using lab isolates.</title>
        <authorList>
            <person name="Khardenavis A.A."/>
            <person name="Pal R.R."/>
            <person name="Kapley A."/>
            <person name="Qureshi A."/>
            <person name="Purohit H.J."/>
        </authorList>
    </citation>
    <scope>NUCLEOTIDE SEQUENCE [LARGE SCALE GENOMIC DNA]</scope>
    <source>
        <strain evidence="1 2">EGD-HP18</strain>
    </source>
</reference>
<dbReference type="InterPro" id="IPR006530">
    <property type="entry name" value="YD"/>
</dbReference>
<organism evidence="1 2">
    <name type="scientific">Acinetobacter baumannii EGD-HP18</name>
    <dbReference type="NCBI Taxonomy" id="1358412"/>
    <lineage>
        <taxon>Bacteria</taxon>
        <taxon>Pseudomonadati</taxon>
        <taxon>Pseudomonadota</taxon>
        <taxon>Gammaproteobacteria</taxon>
        <taxon>Moraxellales</taxon>
        <taxon>Moraxellaceae</taxon>
        <taxon>Acinetobacter</taxon>
        <taxon>Acinetobacter calcoaceticus/baumannii complex</taxon>
    </lineage>
</organism>
<sequence length="236" mass="27324">MFNYIVRNTDKTYIYVVNKKIVNTVNKFELEINFLGYQNINSVSYGSGHVQSLIVNGQDFVSSERDDLHRKIVRHYANGISQEQHYDTMGRLTQQNIVNGHEFGYPSNEQVSQNNAIQETQQLIQRLYQYDKTGQLTGIKDTRRGNINYKYDPVGRLLEASSKLGKETFSFDPASNILDSYHSQKVQSHSQKLEETGFGYNRLVNNVVKEYLDQKYKYDVYGQLVCQKSTKGNLYL</sequence>
<name>A0AAV3K372_ACIBA</name>
<accession>A0AAV3K372</accession>
<dbReference type="NCBIfam" id="TIGR01643">
    <property type="entry name" value="YD_repeat_2x"/>
    <property type="match status" value="1"/>
</dbReference>